<gene>
    <name evidence="2" type="ORF">SVUK_LOCUS2228</name>
</gene>
<keyword evidence="3" id="KW-1185">Reference proteome</keyword>
<feature type="compositionally biased region" description="Acidic residues" evidence="1">
    <location>
        <begin position="78"/>
        <end position="103"/>
    </location>
</feature>
<reference evidence="2 3" key="1">
    <citation type="submission" date="2018-11" db="EMBL/GenBank/DDBJ databases">
        <authorList>
            <consortium name="Pathogen Informatics"/>
        </authorList>
    </citation>
    <scope>NUCLEOTIDE SEQUENCE [LARGE SCALE GENOMIC DNA]</scope>
</reference>
<feature type="region of interest" description="Disordered" evidence="1">
    <location>
        <begin position="75"/>
        <end position="103"/>
    </location>
</feature>
<organism evidence="2 3">
    <name type="scientific">Strongylus vulgaris</name>
    <name type="common">Blood worm</name>
    <dbReference type="NCBI Taxonomy" id="40348"/>
    <lineage>
        <taxon>Eukaryota</taxon>
        <taxon>Metazoa</taxon>
        <taxon>Ecdysozoa</taxon>
        <taxon>Nematoda</taxon>
        <taxon>Chromadorea</taxon>
        <taxon>Rhabditida</taxon>
        <taxon>Rhabditina</taxon>
        <taxon>Rhabditomorpha</taxon>
        <taxon>Strongyloidea</taxon>
        <taxon>Strongylidae</taxon>
        <taxon>Strongylus</taxon>
    </lineage>
</organism>
<sequence length="103" mass="10975">MYFSSVAADNTAKLVEGSSILLLNSGKKPKKPAIESIQPSGILGRLRSFLPQIATANQELSSNDAEKVDVDVIKVDSDIEESDTSTDDADSSEEVESDEVSTV</sequence>
<name>A0A3P7I3F9_STRVU</name>
<dbReference type="OrthoDB" id="1112980at2759"/>
<evidence type="ECO:0000313" key="2">
    <source>
        <dbReference type="EMBL" id="VDM67230.1"/>
    </source>
</evidence>
<proteinExistence type="predicted"/>
<evidence type="ECO:0000256" key="1">
    <source>
        <dbReference type="SAM" id="MobiDB-lite"/>
    </source>
</evidence>
<protein>
    <submittedName>
        <fullName evidence="2">Uncharacterized protein</fullName>
    </submittedName>
</protein>
<dbReference type="Proteomes" id="UP000270094">
    <property type="component" value="Unassembled WGS sequence"/>
</dbReference>
<dbReference type="EMBL" id="UYYB01004937">
    <property type="protein sequence ID" value="VDM67230.1"/>
    <property type="molecule type" value="Genomic_DNA"/>
</dbReference>
<evidence type="ECO:0000313" key="3">
    <source>
        <dbReference type="Proteomes" id="UP000270094"/>
    </source>
</evidence>
<accession>A0A3P7I3F9</accession>
<dbReference type="AlphaFoldDB" id="A0A3P7I3F9"/>